<name>A0A0W8DG30_PHYNI</name>
<sequence length="614" mass="69307">MSREVYFQLVDKTTRLPLPDTFVDAVDLAENASVIRFRRAVWDQVKPILPSNVIAANLRVYANREAYDEENGQSFGGDLAIGALGASKKGALIVVVPTQRFQQLQRPLLEIPQVDWTMASCSQLVVEDKAELIELPPSCVDGTGIGRSGGPLMLYRRPSLVKQWNEMDRCSIQTYALLWIVGPPGTGKSCTALAFACALDRAYWDVLWIHYSRRYEYFNCVRLHGNMKAVCVIKEETIDRDLPAILNGTSQERQTIVFLDGYVKSSKAGEAARLKCKRWHQENEIQHRLVCICSMATLGKDFRAADYPIIPTRIDYRQRSTTSAGVEMQPSEDNDDIEMHPAEEDEDVDYEMMFKVDSWRLEEYADAISNTEFFNRIVDVFPSSNNALGEREKLLEAKYIVAGESARLMFDVSTEKAIRILDDAIDAATDVELYLQGHVGDASATAVNRLLARYPSSAGPDIRLVSSYVVRRIAVNLGPRLLVNFAKACVVNPSMDGHILEACFFFFAELSHKGLDWSYWEESTMKRDRWEQSDVVFFDPDKYKVSVSLDDPTWMAPVKWNQGGYDAVFVNKRENLVRFVQVTRAEKHTFDPTYFVALLNKLAAGALKKPDCGG</sequence>
<protein>
    <submittedName>
        <fullName evidence="1">Splicing factor 3B subunit 4</fullName>
    </submittedName>
</protein>
<evidence type="ECO:0000313" key="2">
    <source>
        <dbReference type="Proteomes" id="UP000054636"/>
    </source>
</evidence>
<dbReference type="InterPro" id="IPR027417">
    <property type="entry name" value="P-loop_NTPase"/>
</dbReference>
<dbReference type="Proteomes" id="UP000054636">
    <property type="component" value="Unassembled WGS sequence"/>
</dbReference>
<proteinExistence type="predicted"/>
<evidence type="ECO:0000313" key="1">
    <source>
        <dbReference type="EMBL" id="KUF95311.1"/>
    </source>
</evidence>
<dbReference type="SUPFAM" id="SSF52540">
    <property type="entry name" value="P-loop containing nucleoside triphosphate hydrolases"/>
    <property type="match status" value="1"/>
</dbReference>
<accession>A0A0W8DG30</accession>
<dbReference type="AlphaFoldDB" id="A0A0W8DG30"/>
<organism evidence="1 2">
    <name type="scientific">Phytophthora nicotianae</name>
    <name type="common">Potato buckeye rot agent</name>
    <name type="synonym">Phytophthora parasitica</name>
    <dbReference type="NCBI Taxonomy" id="4792"/>
    <lineage>
        <taxon>Eukaryota</taxon>
        <taxon>Sar</taxon>
        <taxon>Stramenopiles</taxon>
        <taxon>Oomycota</taxon>
        <taxon>Peronosporomycetes</taxon>
        <taxon>Peronosporales</taxon>
        <taxon>Peronosporaceae</taxon>
        <taxon>Phytophthora</taxon>
    </lineage>
</organism>
<comment type="caution">
    <text evidence="1">The sequence shown here is derived from an EMBL/GenBank/DDBJ whole genome shotgun (WGS) entry which is preliminary data.</text>
</comment>
<reference evidence="1 2" key="1">
    <citation type="submission" date="2015-11" db="EMBL/GenBank/DDBJ databases">
        <title>Genomes and virulence difference between two physiological races of Phytophthora nicotianae.</title>
        <authorList>
            <person name="Liu H."/>
            <person name="Ma X."/>
            <person name="Yu H."/>
            <person name="Fang D."/>
            <person name="Li Y."/>
            <person name="Wang X."/>
            <person name="Wang W."/>
            <person name="Dong Y."/>
            <person name="Xiao B."/>
        </authorList>
    </citation>
    <scope>NUCLEOTIDE SEQUENCE [LARGE SCALE GENOMIC DNA]</scope>
    <source>
        <strain evidence="2">race 1</strain>
    </source>
</reference>
<gene>
    <name evidence="1" type="ORF">AM588_10005489</name>
</gene>
<dbReference type="EMBL" id="LNFP01000233">
    <property type="protein sequence ID" value="KUF95311.1"/>
    <property type="molecule type" value="Genomic_DNA"/>
</dbReference>